<evidence type="ECO:0008006" key="3">
    <source>
        <dbReference type="Google" id="ProtNLM"/>
    </source>
</evidence>
<keyword evidence="1" id="KW-0732">Signal</keyword>
<proteinExistence type="predicted"/>
<protein>
    <recommendedName>
        <fullName evidence="3">Secreted peptide</fullName>
    </recommendedName>
</protein>
<sequence>MIPAVVLLAILSVLTVVLDDVVSEDAAAAAAAAASVDAAASRLVNDTACGGHWQHCFRTESVVGLVGFTSMFSRFGRMTLPSGGSRICFCDTIR</sequence>
<dbReference type="EMBL" id="GGFM01008707">
    <property type="protein sequence ID" value="MBW29458.1"/>
    <property type="molecule type" value="Transcribed_RNA"/>
</dbReference>
<feature type="signal peptide" evidence="1">
    <location>
        <begin position="1"/>
        <end position="19"/>
    </location>
</feature>
<accession>A0A2M3ZM19</accession>
<evidence type="ECO:0000313" key="2">
    <source>
        <dbReference type="EMBL" id="MBW29458.1"/>
    </source>
</evidence>
<reference evidence="2" key="1">
    <citation type="submission" date="2018-01" db="EMBL/GenBank/DDBJ databases">
        <title>An insight into the sialome of Amazonian anophelines.</title>
        <authorList>
            <person name="Ribeiro J.M."/>
            <person name="Scarpassa V."/>
            <person name="Calvo E."/>
        </authorList>
    </citation>
    <scope>NUCLEOTIDE SEQUENCE</scope>
    <source>
        <tissue evidence="2">Salivary glands</tissue>
    </source>
</reference>
<dbReference type="AlphaFoldDB" id="A0A2M3ZM19"/>
<evidence type="ECO:0000256" key="1">
    <source>
        <dbReference type="SAM" id="SignalP"/>
    </source>
</evidence>
<feature type="chain" id="PRO_5014973278" description="Secreted peptide" evidence="1">
    <location>
        <begin position="20"/>
        <end position="94"/>
    </location>
</feature>
<name>A0A2M3ZM19_9DIPT</name>
<organism evidence="2">
    <name type="scientific">Anopheles braziliensis</name>
    <dbReference type="NCBI Taxonomy" id="58242"/>
    <lineage>
        <taxon>Eukaryota</taxon>
        <taxon>Metazoa</taxon>
        <taxon>Ecdysozoa</taxon>
        <taxon>Arthropoda</taxon>
        <taxon>Hexapoda</taxon>
        <taxon>Insecta</taxon>
        <taxon>Pterygota</taxon>
        <taxon>Neoptera</taxon>
        <taxon>Endopterygota</taxon>
        <taxon>Diptera</taxon>
        <taxon>Nematocera</taxon>
        <taxon>Culicoidea</taxon>
        <taxon>Culicidae</taxon>
        <taxon>Anophelinae</taxon>
        <taxon>Anopheles</taxon>
    </lineage>
</organism>